<gene>
    <name evidence="2" type="ORF">GCM10010911_05990</name>
</gene>
<feature type="domain" description="Glyoxalase/fosfomycin resistance/dioxygenase" evidence="1">
    <location>
        <begin position="14"/>
        <end position="124"/>
    </location>
</feature>
<reference evidence="2" key="2">
    <citation type="submission" date="2020-09" db="EMBL/GenBank/DDBJ databases">
        <authorList>
            <person name="Sun Q."/>
            <person name="Zhou Y."/>
        </authorList>
    </citation>
    <scope>NUCLEOTIDE SEQUENCE</scope>
    <source>
        <strain evidence="2">CGMCC 1.15178</strain>
    </source>
</reference>
<dbReference type="Proteomes" id="UP000612456">
    <property type="component" value="Unassembled WGS sequence"/>
</dbReference>
<reference evidence="2" key="1">
    <citation type="journal article" date="2014" name="Int. J. Syst. Evol. Microbiol.">
        <title>Complete genome sequence of Corynebacterium casei LMG S-19264T (=DSM 44701T), isolated from a smear-ripened cheese.</title>
        <authorList>
            <consortium name="US DOE Joint Genome Institute (JGI-PGF)"/>
            <person name="Walter F."/>
            <person name="Albersmeier A."/>
            <person name="Kalinowski J."/>
            <person name="Ruckert C."/>
        </authorList>
    </citation>
    <scope>NUCLEOTIDE SEQUENCE</scope>
    <source>
        <strain evidence="2">CGMCC 1.15178</strain>
    </source>
</reference>
<evidence type="ECO:0000313" key="2">
    <source>
        <dbReference type="EMBL" id="GGD51240.1"/>
    </source>
</evidence>
<accession>A0A917DNJ0</accession>
<sequence length="242" mass="27658">MKVKEQSTIGIEPMLPSENIDESVAFYRAIGFEIVRDETFPYRFAEVRDGDLWLMTSSYAQFGGKKAFGAFIVNVTELGKFHDRFAVNLRNNLGIVPLSGLPRLTRRSRDGSQFRVFDPFGNMLVYMDKQYAPPLYLDAQDRTEEILNQVWFQRDIYANDRAAAKTLDRALEETKNDSGIGCARLLAARAEIAVAMGELELASKLEDRVSRIHLEDTEFRRFEEELRSSQELRNWAGLESGV</sequence>
<proteinExistence type="predicted"/>
<dbReference type="Gene3D" id="3.10.180.10">
    <property type="entry name" value="2,3-Dihydroxybiphenyl 1,2-Dioxygenase, domain 1"/>
    <property type="match status" value="1"/>
</dbReference>
<evidence type="ECO:0000259" key="1">
    <source>
        <dbReference type="Pfam" id="PF00903"/>
    </source>
</evidence>
<name>A0A917DNJ0_9BACL</name>
<dbReference type="AlphaFoldDB" id="A0A917DNJ0"/>
<dbReference type="InterPro" id="IPR004360">
    <property type="entry name" value="Glyas_Fos-R_dOase_dom"/>
</dbReference>
<dbReference type="EMBL" id="BMHP01000001">
    <property type="protein sequence ID" value="GGD51240.1"/>
    <property type="molecule type" value="Genomic_DNA"/>
</dbReference>
<evidence type="ECO:0000313" key="3">
    <source>
        <dbReference type="Proteomes" id="UP000612456"/>
    </source>
</evidence>
<comment type="caution">
    <text evidence="2">The sequence shown here is derived from an EMBL/GenBank/DDBJ whole genome shotgun (WGS) entry which is preliminary data.</text>
</comment>
<dbReference type="InterPro" id="IPR029068">
    <property type="entry name" value="Glyas_Bleomycin-R_OHBP_Dase"/>
</dbReference>
<organism evidence="2 3">
    <name type="scientific">Paenibacillus nasutitermitis</name>
    <dbReference type="NCBI Taxonomy" id="1652958"/>
    <lineage>
        <taxon>Bacteria</taxon>
        <taxon>Bacillati</taxon>
        <taxon>Bacillota</taxon>
        <taxon>Bacilli</taxon>
        <taxon>Bacillales</taxon>
        <taxon>Paenibacillaceae</taxon>
        <taxon>Paenibacillus</taxon>
    </lineage>
</organism>
<dbReference type="SUPFAM" id="SSF54593">
    <property type="entry name" value="Glyoxalase/Bleomycin resistance protein/Dihydroxybiphenyl dioxygenase"/>
    <property type="match status" value="1"/>
</dbReference>
<dbReference type="Pfam" id="PF00903">
    <property type="entry name" value="Glyoxalase"/>
    <property type="match status" value="1"/>
</dbReference>
<keyword evidence="3" id="KW-1185">Reference proteome</keyword>
<protein>
    <recommendedName>
        <fullName evidence="1">Glyoxalase/fosfomycin resistance/dioxygenase domain-containing protein</fullName>
    </recommendedName>
</protein>